<dbReference type="AlphaFoldDB" id="A0A1Q8QBL0"/>
<evidence type="ECO:0000313" key="1">
    <source>
        <dbReference type="EMBL" id="OLN24716.1"/>
    </source>
</evidence>
<comment type="caution">
    <text evidence="1">The sequence shown here is derived from an EMBL/GenBank/DDBJ whole genome shotgun (WGS) entry which is preliminary data.</text>
</comment>
<accession>A0A1Q8QBL0</accession>
<dbReference type="Proteomes" id="UP000186102">
    <property type="component" value="Unassembled WGS sequence"/>
</dbReference>
<evidence type="ECO:0000313" key="2">
    <source>
        <dbReference type="Proteomes" id="UP000186102"/>
    </source>
</evidence>
<reference evidence="1 2" key="1">
    <citation type="submission" date="2016-09" db="EMBL/GenBank/DDBJ databases">
        <title>Complete genome of Desulfosporosinus sp. OL.</title>
        <authorList>
            <person name="Mardanov A."/>
            <person name="Beletsky A."/>
            <person name="Panova A."/>
            <person name="Karnachuk O."/>
            <person name="Ravin N."/>
        </authorList>
    </citation>
    <scope>NUCLEOTIDE SEQUENCE [LARGE SCALE GENOMIC DNA]</scope>
    <source>
        <strain evidence="1 2">OL</strain>
    </source>
</reference>
<dbReference type="EMBL" id="MLBF01000166">
    <property type="protein sequence ID" value="OLN24716.1"/>
    <property type="molecule type" value="Genomic_DNA"/>
</dbReference>
<proteinExistence type="predicted"/>
<gene>
    <name evidence="1" type="ORF">DSOL_5410</name>
</gene>
<name>A0A1Q8QBL0_9FIRM</name>
<keyword evidence="2" id="KW-1185">Reference proteome</keyword>
<organism evidence="1 2">
    <name type="scientific">Desulfosporosinus metallidurans</name>
    <dbReference type="NCBI Taxonomy" id="1888891"/>
    <lineage>
        <taxon>Bacteria</taxon>
        <taxon>Bacillati</taxon>
        <taxon>Bacillota</taxon>
        <taxon>Clostridia</taxon>
        <taxon>Eubacteriales</taxon>
        <taxon>Desulfitobacteriaceae</taxon>
        <taxon>Desulfosporosinus</taxon>
    </lineage>
</organism>
<sequence>MRLESQLHGLELDDAATVQSAALSGLVGGDRVGLTEADGLDAARINALLDEESLDGVGAALTKLHVVLLGADGVGVAFKDDLHAGLRLDDGGAFFKNGARTRA</sequence>
<protein>
    <submittedName>
        <fullName evidence="1">Uncharacterized protein</fullName>
    </submittedName>
</protein>